<evidence type="ECO:0000256" key="1">
    <source>
        <dbReference type="SAM" id="MobiDB-lite"/>
    </source>
</evidence>
<dbReference type="CDD" id="cd00761">
    <property type="entry name" value="Glyco_tranf_GTA_type"/>
    <property type="match status" value="1"/>
</dbReference>
<dbReference type="PANTHER" id="PTHR43685">
    <property type="entry name" value="GLYCOSYLTRANSFERASE"/>
    <property type="match status" value="1"/>
</dbReference>
<sequence>MGPGRLAAARCGVRRVLGGVRRVRVGAGRGRRRARALGPHVRRPHGAARSGRRGGRVSAAGAARPAFAVAVPARDGLPDVLDAVRSALDQTLPPAEVVVADDGSADGTGDAVRAAFGDRVRVLAGRWGSAAAARNAAWRASRAPWVAFLDADDLWFPDKLETAARALAAAPRAEWFFSDGAFRTLEGRLEPSWFGLYADVDDGYVGAPLAQLMEVNFILTSSVVARRDALEALGGFREDMTHAEDADLWIRLARRAPAAASARALVRYQHRPGGLTRQVEARLAGTASLFRRLSADGSLDPALRRVARRRVALAEHKLAVAALREGRRADARRHLRGAWLFPERAVAWAVLCAAAWAPAGVLARGRRSRTLTRGVAAPLGRGRRVRLAADAAAGRPS</sequence>
<keyword evidence="2" id="KW-1133">Transmembrane helix</keyword>
<dbReference type="Pfam" id="PF00535">
    <property type="entry name" value="Glycos_transf_2"/>
    <property type="match status" value="1"/>
</dbReference>
<dbReference type="InterPro" id="IPR050834">
    <property type="entry name" value="Glycosyltransf_2"/>
</dbReference>
<gene>
    <name evidence="4" type="ORF">ENR23_06895</name>
</gene>
<keyword evidence="4" id="KW-0808">Transferase</keyword>
<dbReference type="Gene3D" id="3.90.550.10">
    <property type="entry name" value="Spore Coat Polysaccharide Biosynthesis Protein SpsA, Chain A"/>
    <property type="match status" value="1"/>
</dbReference>
<dbReference type="GO" id="GO:0016740">
    <property type="term" value="F:transferase activity"/>
    <property type="evidence" value="ECO:0007669"/>
    <property type="project" value="UniProtKB-KW"/>
</dbReference>
<feature type="domain" description="Glycosyltransferase 2-like" evidence="3">
    <location>
        <begin position="69"/>
        <end position="170"/>
    </location>
</feature>
<dbReference type="SUPFAM" id="SSF53448">
    <property type="entry name" value="Nucleotide-diphospho-sugar transferases"/>
    <property type="match status" value="1"/>
</dbReference>
<organism evidence="4">
    <name type="scientific">Eiseniibacteriota bacterium</name>
    <dbReference type="NCBI Taxonomy" id="2212470"/>
    <lineage>
        <taxon>Bacteria</taxon>
        <taxon>Candidatus Eiseniibacteriota</taxon>
    </lineage>
</organism>
<evidence type="ECO:0000256" key="2">
    <source>
        <dbReference type="SAM" id="Phobius"/>
    </source>
</evidence>
<comment type="caution">
    <text evidence="4">The sequence shown here is derived from an EMBL/GenBank/DDBJ whole genome shotgun (WGS) entry which is preliminary data.</text>
</comment>
<reference evidence="4" key="1">
    <citation type="journal article" date="2020" name="mSystems">
        <title>Genome- and Community-Level Interaction Insights into Carbon Utilization and Element Cycling Functions of Hydrothermarchaeota in Hydrothermal Sediment.</title>
        <authorList>
            <person name="Zhou Z."/>
            <person name="Liu Y."/>
            <person name="Xu W."/>
            <person name="Pan J."/>
            <person name="Luo Z.H."/>
            <person name="Li M."/>
        </authorList>
    </citation>
    <scope>NUCLEOTIDE SEQUENCE [LARGE SCALE GENOMIC DNA]</scope>
    <source>
        <strain evidence="4">SpSt-381</strain>
    </source>
</reference>
<dbReference type="InterPro" id="IPR029044">
    <property type="entry name" value="Nucleotide-diphossugar_trans"/>
</dbReference>
<feature type="transmembrane region" description="Helical" evidence="2">
    <location>
        <begin position="345"/>
        <end position="363"/>
    </location>
</feature>
<keyword evidence="2" id="KW-0812">Transmembrane</keyword>
<proteinExistence type="predicted"/>
<dbReference type="EMBL" id="DSQF01000012">
    <property type="protein sequence ID" value="HGZ43140.1"/>
    <property type="molecule type" value="Genomic_DNA"/>
</dbReference>
<dbReference type="AlphaFoldDB" id="A0A832ML40"/>
<evidence type="ECO:0000313" key="4">
    <source>
        <dbReference type="EMBL" id="HGZ43140.1"/>
    </source>
</evidence>
<keyword evidence="2" id="KW-0472">Membrane</keyword>
<dbReference type="PANTHER" id="PTHR43685:SF2">
    <property type="entry name" value="GLYCOSYLTRANSFERASE 2-LIKE DOMAIN-CONTAINING PROTEIN"/>
    <property type="match status" value="1"/>
</dbReference>
<protein>
    <submittedName>
        <fullName evidence="4">Glycosyltransferase family 2 protein</fullName>
    </submittedName>
</protein>
<evidence type="ECO:0000259" key="3">
    <source>
        <dbReference type="Pfam" id="PF00535"/>
    </source>
</evidence>
<feature type="compositionally biased region" description="Basic residues" evidence="1">
    <location>
        <begin position="28"/>
        <end position="55"/>
    </location>
</feature>
<dbReference type="InterPro" id="IPR001173">
    <property type="entry name" value="Glyco_trans_2-like"/>
</dbReference>
<name>A0A832ML40_UNCEI</name>
<feature type="region of interest" description="Disordered" evidence="1">
    <location>
        <begin position="28"/>
        <end position="56"/>
    </location>
</feature>
<accession>A0A832ML40</accession>